<feature type="transmembrane region" description="Helical" evidence="1">
    <location>
        <begin position="66"/>
        <end position="90"/>
    </location>
</feature>
<dbReference type="Proteomes" id="UP000490386">
    <property type="component" value="Unassembled WGS sequence"/>
</dbReference>
<evidence type="ECO:0000256" key="1">
    <source>
        <dbReference type="SAM" id="Phobius"/>
    </source>
</evidence>
<name>A0A7J5B196_9MICO</name>
<dbReference type="EMBL" id="WBJX01000003">
    <property type="protein sequence ID" value="KAB1637650.1"/>
    <property type="molecule type" value="Genomic_DNA"/>
</dbReference>
<organism evidence="2 3">
    <name type="scientific">Pseudoclavibacter terrae</name>
    <dbReference type="NCBI Taxonomy" id="1530195"/>
    <lineage>
        <taxon>Bacteria</taxon>
        <taxon>Bacillati</taxon>
        <taxon>Actinomycetota</taxon>
        <taxon>Actinomycetes</taxon>
        <taxon>Micrococcales</taxon>
        <taxon>Microbacteriaceae</taxon>
        <taxon>Pseudoclavibacter</taxon>
    </lineage>
</organism>
<dbReference type="AlphaFoldDB" id="A0A7J5B196"/>
<feature type="transmembrane region" description="Helical" evidence="1">
    <location>
        <begin position="35"/>
        <end position="59"/>
    </location>
</feature>
<keyword evidence="1" id="KW-1133">Transmembrane helix</keyword>
<dbReference type="PANTHER" id="PTHR37309">
    <property type="entry name" value="SLR0284 PROTEIN"/>
    <property type="match status" value="1"/>
</dbReference>
<keyword evidence="1" id="KW-0812">Transmembrane</keyword>
<gene>
    <name evidence="2" type="ORF">F8O03_10560</name>
</gene>
<comment type="caution">
    <text evidence="2">The sequence shown here is derived from an EMBL/GenBank/DDBJ whole genome shotgun (WGS) entry which is preliminary data.</text>
</comment>
<dbReference type="InterPro" id="IPR007165">
    <property type="entry name" value="Phage_holin_4_2"/>
</dbReference>
<keyword evidence="3" id="KW-1185">Reference proteome</keyword>
<dbReference type="OrthoDB" id="9810847at2"/>
<protein>
    <submittedName>
        <fullName evidence="2">Phage holin family protein</fullName>
    </submittedName>
</protein>
<keyword evidence="1" id="KW-0472">Membrane</keyword>
<sequence>MRALLSIIINAVALWVVTLILQSHVQVVPFEDSTWGVIGTLTLFGLIWGVVNAVVGGFVRVVAFPLYILTLGLISFIVNGFLFWLVGVISESIGFGIEVSGFWWAVLAALIMSVITSILGAWVRGADSKLKSDRRRRED</sequence>
<proteinExistence type="predicted"/>
<evidence type="ECO:0000313" key="3">
    <source>
        <dbReference type="Proteomes" id="UP000490386"/>
    </source>
</evidence>
<accession>A0A7J5B196</accession>
<dbReference type="RefSeq" id="WP_104254339.1">
    <property type="nucleotide sequence ID" value="NZ_CANKVH010000006.1"/>
</dbReference>
<evidence type="ECO:0000313" key="2">
    <source>
        <dbReference type="EMBL" id="KAB1637650.1"/>
    </source>
</evidence>
<feature type="transmembrane region" description="Helical" evidence="1">
    <location>
        <begin position="102"/>
        <end position="126"/>
    </location>
</feature>
<reference evidence="2 3" key="1">
    <citation type="submission" date="2019-09" db="EMBL/GenBank/DDBJ databases">
        <title>Phylogeny of genus Pseudoclavibacter and closely related genus.</title>
        <authorList>
            <person name="Li Y."/>
        </authorList>
    </citation>
    <scope>NUCLEOTIDE SEQUENCE [LARGE SCALE GENOMIC DNA]</scope>
    <source>
        <strain evidence="2 3">THG-MD12</strain>
    </source>
</reference>
<dbReference type="Pfam" id="PF04020">
    <property type="entry name" value="Phage_holin_4_2"/>
    <property type="match status" value="1"/>
</dbReference>
<dbReference type="PANTHER" id="PTHR37309:SF1">
    <property type="entry name" value="SLR0284 PROTEIN"/>
    <property type="match status" value="1"/>
</dbReference>